<dbReference type="GO" id="GO:0006811">
    <property type="term" value="P:monoatomic ion transport"/>
    <property type="evidence" value="ECO:0007669"/>
    <property type="project" value="UniProtKB-KW"/>
</dbReference>
<comment type="similarity">
    <text evidence="2">Belongs to the porin LamB (TC 1.B.3) family.</text>
</comment>
<keyword evidence="11" id="KW-1185">Reference proteome</keyword>
<accession>A0A6G8RX38</accession>
<dbReference type="PANTHER" id="PTHR38762:SF1">
    <property type="entry name" value="CRYPTIC OUTER MEMBRANE PORIN BGLH-RELATED"/>
    <property type="match status" value="1"/>
</dbReference>
<sequence length="395" mass="45288">MKTKIITSTLGATILTTSQLVTALETNGYFRTGIGATDNGGTQECFRLIGAHSKYRLGNECEQYAELAATQNLVEFSDGSKIDIKGMLQLYNQYDQSLTFNGDNGFTRLREIYLEWKNVPFLNGGNFWAGRRYYNRNDIHMTDFFYWNQSGTGFGIDRYKFDDFALSYVFSRKDNAFQENYINRHDLTVQDIQLNDKNTLNGGVSYIDAKNKGLAVTLQLVTSDVLNGKNTVAVQYGEGPGTALSHTGDFHLTRKNKTFRVLDVLDWESDNKIFNGQAQILYQVNRNENTDDTKWFSAGSRTSYVVKEHFKITGEVGYDQISDKNQTYNLSKITIAPTWSLKGTGYNDRPELRLFYTYAFWNDNEQMRRDSVHPDSRFFNTSHGSNIGIQLEHWW</sequence>
<evidence type="ECO:0000256" key="1">
    <source>
        <dbReference type="ARBA" id="ARBA00004571"/>
    </source>
</evidence>
<dbReference type="GO" id="GO:0015288">
    <property type="term" value="F:porin activity"/>
    <property type="evidence" value="ECO:0007669"/>
    <property type="project" value="UniProtKB-KW"/>
</dbReference>
<dbReference type="SUPFAM" id="SSF56935">
    <property type="entry name" value="Porins"/>
    <property type="match status" value="1"/>
</dbReference>
<reference evidence="10 11" key="1">
    <citation type="submission" date="2020-03" db="EMBL/GenBank/DDBJ databases">
        <authorList>
            <person name="Zhu W."/>
        </authorList>
    </citation>
    <scope>NUCLEOTIDE SEQUENCE [LARGE SCALE GENOMIC DNA]</scope>
    <source>
        <strain evidence="10 11">323-1</strain>
    </source>
</reference>
<dbReference type="InterPro" id="IPR036998">
    <property type="entry name" value="Porin_LamB_sf"/>
</dbReference>
<evidence type="ECO:0000256" key="8">
    <source>
        <dbReference type="ARBA" id="ARBA00023136"/>
    </source>
</evidence>
<evidence type="ECO:0000256" key="5">
    <source>
        <dbReference type="ARBA" id="ARBA00022692"/>
    </source>
</evidence>
<name>A0A6G8RX38_9GAMM</name>
<keyword evidence="4" id="KW-1134">Transmembrane beta strand</keyword>
<dbReference type="Pfam" id="PF02264">
    <property type="entry name" value="LamB"/>
    <property type="match status" value="1"/>
</dbReference>
<organism evidence="10 11">
    <name type="scientific">Acinetobacter shaoyimingii</name>
    <dbReference type="NCBI Taxonomy" id="2715164"/>
    <lineage>
        <taxon>Bacteria</taxon>
        <taxon>Pseudomonadati</taxon>
        <taxon>Pseudomonadota</taxon>
        <taxon>Gammaproteobacteria</taxon>
        <taxon>Moraxellales</taxon>
        <taxon>Moraxellaceae</taxon>
        <taxon>Acinetobacter</taxon>
    </lineage>
</organism>
<evidence type="ECO:0000313" key="10">
    <source>
        <dbReference type="EMBL" id="QIO06457.1"/>
    </source>
</evidence>
<dbReference type="RefSeq" id="WP_166224622.1">
    <property type="nucleotide sequence ID" value="NZ_CP049801.1"/>
</dbReference>
<keyword evidence="3" id="KW-0813">Transport</keyword>
<dbReference type="AlphaFoldDB" id="A0A6G8RX38"/>
<dbReference type="GO" id="GO:0015774">
    <property type="term" value="P:polysaccharide transport"/>
    <property type="evidence" value="ECO:0007669"/>
    <property type="project" value="TreeGrafter"/>
</dbReference>
<keyword evidence="6" id="KW-0406">Ion transport</keyword>
<dbReference type="Proteomes" id="UP000502297">
    <property type="component" value="Chromosome"/>
</dbReference>
<dbReference type="EMBL" id="CP049801">
    <property type="protein sequence ID" value="QIO06457.1"/>
    <property type="molecule type" value="Genomic_DNA"/>
</dbReference>
<comment type="subcellular location">
    <subcellularLocation>
        <location evidence="1">Cell outer membrane</location>
        <topology evidence="1">Multi-pass membrane protein</topology>
    </subcellularLocation>
</comment>
<keyword evidence="5" id="KW-0812">Transmembrane</keyword>
<evidence type="ECO:0000256" key="7">
    <source>
        <dbReference type="ARBA" id="ARBA00023114"/>
    </source>
</evidence>
<dbReference type="Gene3D" id="2.40.170.10">
    <property type="entry name" value="Porin, LamB type"/>
    <property type="match status" value="1"/>
</dbReference>
<gene>
    <name evidence="10" type="ORF">G8E00_11080</name>
</gene>
<dbReference type="GO" id="GO:0046930">
    <property type="term" value="C:pore complex"/>
    <property type="evidence" value="ECO:0007669"/>
    <property type="project" value="UniProtKB-KW"/>
</dbReference>
<keyword evidence="7" id="KW-0626">Porin</keyword>
<dbReference type="KEGG" id="asha:G8E00_11080"/>
<evidence type="ECO:0000256" key="2">
    <source>
        <dbReference type="ARBA" id="ARBA00007055"/>
    </source>
</evidence>
<keyword evidence="9" id="KW-0998">Cell outer membrane</keyword>
<dbReference type="GO" id="GO:0015144">
    <property type="term" value="F:carbohydrate transmembrane transporter activity"/>
    <property type="evidence" value="ECO:0007669"/>
    <property type="project" value="TreeGrafter"/>
</dbReference>
<dbReference type="InterPro" id="IPR003192">
    <property type="entry name" value="Porin_LamB"/>
</dbReference>
<protein>
    <submittedName>
        <fullName evidence="10">Carbohydrate porin</fullName>
    </submittedName>
</protein>
<evidence type="ECO:0000313" key="11">
    <source>
        <dbReference type="Proteomes" id="UP000502297"/>
    </source>
</evidence>
<keyword evidence="8" id="KW-0472">Membrane</keyword>
<evidence type="ECO:0000256" key="9">
    <source>
        <dbReference type="ARBA" id="ARBA00023237"/>
    </source>
</evidence>
<evidence type="ECO:0000256" key="4">
    <source>
        <dbReference type="ARBA" id="ARBA00022452"/>
    </source>
</evidence>
<dbReference type="CDD" id="cd01346">
    <property type="entry name" value="Maltoporin-like"/>
    <property type="match status" value="1"/>
</dbReference>
<evidence type="ECO:0000256" key="6">
    <source>
        <dbReference type="ARBA" id="ARBA00023065"/>
    </source>
</evidence>
<dbReference type="PANTHER" id="PTHR38762">
    <property type="entry name" value="CRYPTIC OUTER MEMBRANE PORIN BGLH-RELATED"/>
    <property type="match status" value="1"/>
</dbReference>
<evidence type="ECO:0000256" key="3">
    <source>
        <dbReference type="ARBA" id="ARBA00022448"/>
    </source>
</evidence>
<dbReference type="GO" id="GO:0009279">
    <property type="term" value="C:cell outer membrane"/>
    <property type="evidence" value="ECO:0007669"/>
    <property type="project" value="UniProtKB-SubCell"/>
</dbReference>
<proteinExistence type="inferred from homology"/>
<dbReference type="InterPro" id="IPR050286">
    <property type="entry name" value="G_neg_Bact_CarbUptk_Porin"/>
</dbReference>